<dbReference type="InterPro" id="IPR027417">
    <property type="entry name" value="P-loop_NTPase"/>
</dbReference>
<name>A0A516G9F8_9MICO</name>
<keyword evidence="2" id="KW-1185">Reference proteome</keyword>
<dbReference type="SUPFAM" id="SSF52540">
    <property type="entry name" value="P-loop containing nucleoside triphosphate hydrolases"/>
    <property type="match status" value="1"/>
</dbReference>
<proteinExistence type="predicted"/>
<dbReference type="PANTHER" id="PTHR37816:SF1">
    <property type="entry name" value="TOXIN"/>
    <property type="match status" value="1"/>
</dbReference>
<sequence length="184" mass="20799">MVLTAADPLPSLPRRVLVAGVSGSGKTTLAGRIGARLGIPHTELDGLHHGPGWRPRPQFLDDVRTLASGECWVTEWQYAAARPLLTVRADLLVWLDLPFPLTLSRLVVRTVRRRLRREVLWHGNIEPPLHTILTDREHVVRWAIAGRHKLEHRVPATLAEFPHLVGVRLRSRRDVERWVAGLPD</sequence>
<dbReference type="EMBL" id="CP041616">
    <property type="protein sequence ID" value="QDO87990.1"/>
    <property type="molecule type" value="Genomic_DNA"/>
</dbReference>
<dbReference type="PANTHER" id="PTHR37816">
    <property type="entry name" value="YALI0E33011P"/>
    <property type="match status" value="1"/>
</dbReference>
<gene>
    <name evidence="1" type="ORF">FNH13_06230</name>
</gene>
<dbReference type="InterPro" id="IPR052922">
    <property type="entry name" value="Cytidylate_Kinase-2"/>
</dbReference>
<protein>
    <submittedName>
        <fullName evidence="1">AAA family ATPase</fullName>
    </submittedName>
</protein>
<dbReference type="Gene3D" id="3.40.50.300">
    <property type="entry name" value="P-loop containing nucleotide triphosphate hydrolases"/>
    <property type="match status" value="1"/>
</dbReference>
<dbReference type="KEGG" id="orz:FNH13_06230"/>
<accession>A0A516G9F8</accession>
<dbReference type="OrthoDB" id="3199600at2"/>
<evidence type="ECO:0000313" key="1">
    <source>
        <dbReference type="EMBL" id="QDO87990.1"/>
    </source>
</evidence>
<dbReference type="Proteomes" id="UP000315395">
    <property type="component" value="Chromosome"/>
</dbReference>
<reference evidence="1 2" key="1">
    <citation type="submission" date="2019-07" db="EMBL/GenBank/DDBJ databases">
        <title>complete genome sequencing of Ornithinimicrobium sp. H23M54.</title>
        <authorList>
            <person name="Bae J.-W."/>
            <person name="Lee S.-Y."/>
        </authorList>
    </citation>
    <scope>NUCLEOTIDE SEQUENCE [LARGE SCALE GENOMIC DNA]</scope>
    <source>
        <strain evidence="1 2">H23M54</strain>
    </source>
</reference>
<organism evidence="1 2">
    <name type="scientific">Ornithinimicrobium ciconiae</name>
    <dbReference type="NCBI Taxonomy" id="2594265"/>
    <lineage>
        <taxon>Bacteria</taxon>
        <taxon>Bacillati</taxon>
        <taxon>Actinomycetota</taxon>
        <taxon>Actinomycetes</taxon>
        <taxon>Micrococcales</taxon>
        <taxon>Ornithinimicrobiaceae</taxon>
        <taxon>Ornithinimicrobium</taxon>
    </lineage>
</organism>
<dbReference type="AlphaFoldDB" id="A0A516G9F8"/>
<evidence type="ECO:0000313" key="2">
    <source>
        <dbReference type="Proteomes" id="UP000315395"/>
    </source>
</evidence>